<dbReference type="GO" id="GO:0005975">
    <property type="term" value="P:carbohydrate metabolic process"/>
    <property type="evidence" value="ECO:0007669"/>
    <property type="project" value="InterPro"/>
</dbReference>
<dbReference type="InterPro" id="IPR052043">
    <property type="entry name" value="PolySaccharide_Degr_Enz"/>
</dbReference>
<dbReference type="Gene3D" id="1.50.10.10">
    <property type="match status" value="1"/>
</dbReference>
<dbReference type="GO" id="GO:0016787">
    <property type="term" value="F:hydrolase activity"/>
    <property type="evidence" value="ECO:0007669"/>
    <property type="project" value="UniProtKB-KW"/>
</dbReference>
<keyword evidence="1 2" id="KW-0378">Hydrolase</keyword>
<reference evidence="2" key="1">
    <citation type="submission" date="2018-01" db="EMBL/GenBank/DDBJ databases">
        <authorList>
            <person name="Chaillou S."/>
        </authorList>
    </citation>
    <scope>NUCLEOTIDE SEQUENCE [LARGE SCALE GENOMIC DNA]</scope>
    <source>
        <strain evidence="2">MFPC41A2801</strain>
    </source>
</reference>
<dbReference type="AlphaFoldDB" id="A0A2N9DUW1"/>
<evidence type="ECO:0000313" key="2">
    <source>
        <dbReference type="EMBL" id="SPC37979.1"/>
    </source>
</evidence>
<evidence type="ECO:0000256" key="1">
    <source>
        <dbReference type="ARBA" id="ARBA00022801"/>
    </source>
</evidence>
<dbReference type="Proteomes" id="UP000238739">
    <property type="component" value="Unassembled WGS sequence"/>
</dbReference>
<dbReference type="SUPFAM" id="SSF48208">
    <property type="entry name" value="Six-hairpin glycosidases"/>
    <property type="match status" value="1"/>
</dbReference>
<keyword evidence="3" id="KW-1185">Reference proteome</keyword>
<name>A0A2N9DUW1_9LACO</name>
<dbReference type="PANTHER" id="PTHR33886">
    <property type="entry name" value="UNSATURATED RHAMNOGALACTURONAN HYDROLASE (EUROFUNG)"/>
    <property type="match status" value="1"/>
</dbReference>
<organism evidence="2 3">
    <name type="scientific">Latilactobacillus fuchuensis</name>
    <dbReference type="NCBI Taxonomy" id="164393"/>
    <lineage>
        <taxon>Bacteria</taxon>
        <taxon>Bacillati</taxon>
        <taxon>Bacillota</taxon>
        <taxon>Bacilli</taxon>
        <taxon>Lactobacillales</taxon>
        <taxon>Lactobacillaceae</taxon>
        <taxon>Latilactobacillus</taxon>
    </lineage>
</organism>
<accession>A0A2N9DUW1</accession>
<comment type="caution">
    <text evidence="2">The sequence shown here is derived from an EMBL/GenBank/DDBJ whole genome shotgun (WGS) entry which is preliminary data.</text>
</comment>
<protein>
    <submittedName>
        <fullName evidence="2">Unsaturated glucuronyl hydrolase, glycosyl hydrolase, family 88</fullName>
    </submittedName>
</protein>
<dbReference type="InterPro" id="IPR010905">
    <property type="entry name" value="Glyco_hydro_88"/>
</dbReference>
<dbReference type="InterPro" id="IPR012341">
    <property type="entry name" value="6hp_glycosidase-like_sf"/>
</dbReference>
<dbReference type="Pfam" id="PF07470">
    <property type="entry name" value="Glyco_hydro_88"/>
    <property type="match status" value="1"/>
</dbReference>
<dbReference type="EMBL" id="OGVC01000014">
    <property type="protein sequence ID" value="SPC37979.1"/>
    <property type="molecule type" value="Genomic_DNA"/>
</dbReference>
<evidence type="ECO:0000313" key="3">
    <source>
        <dbReference type="Proteomes" id="UP000238739"/>
    </source>
</evidence>
<dbReference type="RefSeq" id="WP_106483129.1">
    <property type="nucleotide sequence ID" value="NZ_LT984417.1"/>
</dbReference>
<proteinExistence type="predicted"/>
<gene>
    <name evidence="2" type="ORF">LFUMFP_210080</name>
</gene>
<dbReference type="InterPro" id="IPR008928">
    <property type="entry name" value="6-hairpin_glycosidase_sf"/>
</dbReference>
<sequence>MYQTYGNQQTDWLHLAGDTMLNREPNMNLAHKWEYEDGLMLSGVYQIFLKTGEQKYLDYIKSNIDAYLDDAGHIDGYHFDEFNLDHINNGKILLDLFAETHDQKYKLAADQLYQQLLAQPRTPEGTFWHKKIYPNQVWLDGLYMGSVFYGRYLAQFKPEIGFEDVAHQFISAYNVTLDAQSGLCYHAYDAKKIQPWANPETGHSPHFWTRSIGWFVMSMVDVLEYIPETDSQRTTILKHLNDLLAALKAVADQKTHLWYQITDEADRPMNYLESSGSLMILTAIAKAIRLNYISKDDWRPFLMTGYDNALKEFISVTNQNNVNVNKIAHVGGLGGPNKRDGSFAYYMSEPIVTNDHKGVGPFLLLICEMQSYLK</sequence>
<dbReference type="PANTHER" id="PTHR33886:SF8">
    <property type="entry name" value="UNSATURATED RHAMNOGALACTURONAN HYDROLASE (EUROFUNG)"/>
    <property type="match status" value="1"/>
</dbReference>